<comment type="caution">
    <text evidence="1">The sequence shown here is derived from an EMBL/GenBank/DDBJ whole genome shotgun (WGS) entry which is preliminary data.</text>
</comment>
<dbReference type="Proteomes" id="UP001180020">
    <property type="component" value="Unassembled WGS sequence"/>
</dbReference>
<proteinExistence type="predicted"/>
<dbReference type="AlphaFoldDB" id="A0AAV9DJB1"/>
<organism evidence="1 2">
    <name type="scientific">Acorus calamus</name>
    <name type="common">Sweet flag</name>
    <dbReference type="NCBI Taxonomy" id="4465"/>
    <lineage>
        <taxon>Eukaryota</taxon>
        <taxon>Viridiplantae</taxon>
        <taxon>Streptophyta</taxon>
        <taxon>Embryophyta</taxon>
        <taxon>Tracheophyta</taxon>
        <taxon>Spermatophyta</taxon>
        <taxon>Magnoliopsida</taxon>
        <taxon>Liliopsida</taxon>
        <taxon>Acoraceae</taxon>
        <taxon>Acorus</taxon>
    </lineage>
</organism>
<gene>
    <name evidence="1" type="ORF">QJS10_CPB13g00428</name>
</gene>
<keyword evidence="2" id="KW-1185">Reference proteome</keyword>
<dbReference type="EMBL" id="JAUJYO010000013">
    <property type="protein sequence ID" value="KAK1301035.1"/>
    <property type="molecule type" value="Genomic_DNA"/>
</dbReference>
<name>A0AAV9DJB1_ACOCL</name>
<evidence type="ECO:0000313" key="1">
    <source>
        <dbReference type="EMBL" id="KAK1301035.1"/>
    </source>
</evidence>
<sequence>MRPRNDASPNQNMKVMNKIIKYAKLMDFVVALPMSKHTLVDAWDGKEPYGGIKMVEKGGPLIGSYDGNKDKLRLRENNSLTKTSSEALVIVSMKTCVQPSRNIAIKCGQVCNLGFGSSHGTNVMGLYKSWVICYDTKDSFS</sequence>
<reference evidence="1" key="1">
    <citation type="journal article" date="2023" name="Nat. Commun.">
        <title>Diploid and tetraploid genomes of Acorus and the evolution of monocots.</title>
        <authorList>
            <person name="Ma L."/>
            <person name="Liu K.W."/>
            <person name="Li Z."/>
            <person name="Hsiao Y.Y."/>
            <person name="Qi Y."/>
            <person name="Fu T."/>
            <person name="Tang G.D."/>
            <person name="Zhang D."/>
            <person name="Sun W.H."/>
            <person name="Liu D.K."/>
            <person name="Li Y."/>
            <person name="Chen G.Z."/>
            <person name="Liu X.D."/>
            <person name="Liao X.Y."/>
            <person name="Jiang Y.T."/>
            <person name="Yu X."/>
            <person name="Hao Y."/>
            <person name="Huang J."/>
            <person name="Zhao X.W."/>
            <person name="Ke S."/>
            <person name="Chen Y.Y."/>
            <person name="Wu W.L."/>
            <person name="Hsu J.L."/>
            <person name="Lin Y.F."/>
            <person name="Huang M.D."/>
            <person name="Li C.Y."/>
            <person name="Huang L."/>
            <person name="Wang Z.W."/>
            <person name="Zhao X."/>
            <person name="Zhong W.Y."/>
            <person name="Peng D.H."/>
            <person name="Ahmad S."/>
            <person name="Lan S."/>
            <person name="Zhang J.S."/>
            <person name="Tsai W.C."/>
            <person name="Van de Peer Y."/>
            <person name="Liu Z.J."/>
        </authorList>
    </citation>
    <scope>NUCLEOTIDE SEQUENCE</scope>
    <source>
        <strain evidence="1">CP</strain>
    </source>
</reference>
<protein>
    <submittedName>
        <fullName evidence="1">Uncharacterized protein</fullName>
    </submittedName>
</protein>
<evidence type="ECO:0000313" key="2">
    <source>
        <dbReference type="Proteomes" id="UP001180020"/>
    </source>
</evidence>
<accession>A0AAV9DJB1</accession>
<reference evidence="1" key="2">
    <citation type="submission" date="2023-06" db="EMBL/GenBank/DDBJ databases">
        <authorList>
            <person name="Ma L."/>
            <person name="Liu K.-W."/>
            <person name="Li Z."/>
            <person name="Hsiao Y.-Y."/>
            <person name="Qi Y."/>
            <person name="Fu T."/>
            <person name="Tang G."/>
            <person name="Zhang D."/>
            <person name="Sun W.-H."/>
            <person name="Liu D.-K."/>
            <person name="Li Y."/>
            <person name="Chen G.-Z."/>
            <person name="Liu X.-D."/>
            <person name="Liao X.-Y."/>
            <person name="Jiang Y.-T."/>
            <person name="Yu X."/>
            <person name="Hao Y."/>
            <person name="Huang J."/>
            <person name="Zhao X.-W."/>
            <person name="Ke S."/>
            <person name="Chen Y.-Y."/>
            <person name="Wu W.-L."/>
            <person name="Hsu J.-L."/>
            <person name="Lin Y.-F."/>
            <person name="Huang M.-D."/>
            <person name="Li C.-Y."/>
            <person name="Huang L."/>
            <person name="Wang Z.-W."/>
            <person name="Zhao X."/>
            <person name="Zhong W.-Y."/>
            <person name="Peng D.-H."/>
            <person name="Ahmad S."/>
            <person name="Lan S."/>
            <person name="Zhang J.-S."/>
            <person name="Tsai W.-C."/>
            <person name="Van De Peer Y."/>
            <person name="Liu Z.-J."/>
        </authorList>
    </citation>
    <scope>NUCLEOTIDE SEQUENCE</scope>
    <source>
        <strain evidence="1">CP</strain>
        <tissue evidence="1">Leaves</tissue>
    </source>
</reference>